<evidence type="ECO:0000256" key="2">
    <source>
        <dbReference type="ARBA" id="ARBA00006161"/>
    </source>
</evidence>
<keyword evidence="3" id="KW-0963">Cytoplasm</keyword>
<dbReference type="InterPro" id="IPR010160">
    <property type="entry name" value="CRISPR-assoc_prot_Cmr5"/>
</dbReference>
<dbReference type="Proteomes" id="UP001516061">
    <property type="component" value="Unassembled WGS sequence"/>
</dbReference>
<evidence type="ECO:0000313" key="6">
    <source>
        <dbReference type="EMBL" id="NRT58053.1"/>
    </source>
</evidence>
<dbReference type="RefSeq" id="WP_173807082.1">
    <property type="nucleotide sequence ID" value="NZ_JABSNM010000022.1"/>
</dbReference>
<sequence length="124" mass="13646">MPIQTLQQQRAAHALGQVKSWVPLNDGKKLKSRTSELPFMIHANGLGQAAAFFRSKGNKDGYAVVFAGLQSWLVSAGRPFAGKTDLMQAIVDADLYTYRCAQAEAMAYMDWVRKFASAYLGEQA</sequence>
<gene>
    <name evidence="6" type="ORF">HNQ01_003819</name>
</gene>
<keyword evidence="4" id="KW-0051">Antiviral defense</keyword>
<evidence type="ECO:0000256" key="5">
    <source>
        <dbReference type="ARBA" id="ARBA00030001"/>
    </source>
</evidence>
<accession>A0ABX2G6U7</accession>
<comment type="similarity">
    <text evidence="2">Belongs to the CRISPR system Cmr5 family.</text>
</comment>
<dbReference type="Pfam" id="PF09701">
    <property type="entry name" value="Cas_Cmr5"/>
    <property type="match status" value="1"/>
</dbReference>
<evidence type="ECO:0000256" key="4">
    <source>
        <dbReference type="ARBA" id="ARBA00023118"/>
    </source>
</evidence>
<dbReference type="SUPFAM" id="SSF158568">
    <property type="entry name" value="AF1862-like"/>
    <property type="match status" value="1"/>
</dbReference>
<proteinExistence type="inferred from homology"/>
<dbReference type="NCBIfam" id="TIGR01881">
    <property type="entry name" value="cas_Cmr5"/>
    <property type="match status" value="1"/>
</dbReference>
<organism evidence="6 7">
    <name type="scientific">Sphaerotilus uruguayifluvii</name>
    <dbReference type="NCBI Taxonomy" id="2735897"/>
    <lineage>
        <taxon>Bacteria</taxon>
        <taxon>Pseudomonadati</taxon>
        <taxon>Pseudomonadota</taxon>
        <taxon>Betaproteobacteria</taxon>
        <taxon>Burkholderiales</taxon>
        <taxon>Sphaerotilaceae</taxon>
        <taxon>Sphaerotilus</taxon>
    </lineage>
</organism>
<comment type="caution">
    <text evidence="6">The sequence shown here is derived from an EMBL/GenBank/DDBJ whole genome shotgun (WGS) entry which is preliminary data.</text>
</comment>
<name>A0ABX2G6U7_9BURK</name>
<keyword evidence="7" id="KW-1185">Reference proteome</keyword>
<protein>
    <recommendedName>
        <fullName evidence="5">CRISPR type III-B/RAMP module-associated protein Cmr5</fullName>
    </recommendedName>
</protein>
<dbReference type="Gene3D" id="1.10.520.30">
    <property type="entry name" value="AF1862-like domain"/>
    <property type="match status" value="1"/>
</dbReference>
<evidence type="ECO:0000256" key="3">
    <source>
        <dbReference type="ARBA" id="ARBA00022490"/>
    </source>
</evidence>
<reference evidence="6 7" key="1">
    <citation type="submission" date="2020-05" db="EMBL/GenBank/DDBJ databases">
        <title>Genomic Encyclopedia of Type Strains, Phase IV (KMG-V): Genome sequencing to study the core and pangenomes of soil and plant-associated prokaryotes.</title>
        <authorList>
            <person name="Whitman W."/>
        </authorList>
    </citation>
    <scope>NUCLEOTIDE SEQUENCE [LARGE SCALE GENOMIC DNA]</scope>
    <source>
        <strain evidence="6 7">C29</strain>
    </source>
</reference>
<comment type="subcellular location">
    <subcellularLocation>
        <location evidence="1">Cytoplasm</location>
    </subcellularLocation>
</comment>
<evidence type="ECO:0000313" key="7">
    <source>
        <dbReference type="Proteomes" id="UP001516061"/>
    </source>
</evidence>
<dbReference type="EMBL" id="JABSNM010000022">
    <property type="protein sequence ID" value="NRT58053.1"/>
    <property type="molecule type" value="Genomic_DNA"/>
</dbReference>
<dbReference type="InterPro" id="IPR023101">
    <property type="entry name" value="AF1862-like_dom_sf"/>
</dbReference>
<evidence type="ECO:0000256" key="1">
    <source>
        <dbReference type="ARBA" id="ARBA00004496"/>
    </source>
</evidence>